<dbReference type="RefSeq" id="WP_141723000.1">
    <property type="nucleotide sequence ID" value="NZ_FMCU01000001.1"/>
</dbReference>
<organism evidence="1 2">
    <name type="scientific">Micromonospora matsumotoense</name>
    <dbReference type="NCBI Taxonomy" id="121616"/>
    <lineage>
        <taxon>Bacteria</taxon>
        <taxon>Bacillati</taxon>
        <taxon>Actinomycetota</taxon>
        <taxon>Actinomycetes</taxon>
        <taxon>Micromonosporales</taxon>
        <taxon>Micromonosporaceae</taxon>
        <taxon>Micromonospora</taxon>
    </lineage>
</organism>
<dbReference type="InterPro" id="IPR006311">
    <property type="entry name" value="TAT_signal"/>
</dbReference>
<sequence>MSTDETSSTTRRVVLRTGVAAGVGVGAAALVGTPADAAPGAAVIGGQVNDAGTAETLLVGGASANPTLALGGTSPMLRLSPTPENAIPAELPTGSLAVTPVADLVIGGRSGRRAYVNTSRWANRTVALPPVRLVDTRALASYSANVLAGADGVVSGRLQAGRTLHLTVGRVPGASDGVAVGAYLNVTVANTVSGGVLTAFQAGVTMPETSSLNWWGPNQILSNLVEVPLGPYDRDPAAFAVHVRAATAVIVDVSALILTRPGRGY</sequence>
<evidence type="ECO:0000313" key="1">
    <source>
        <dbReference type="EMBL" id="SCE73784.1"/>
    </source>
</evidence>
<dbReference type="OrthoDB" id="3405589at2"/>
<reference evidence="2" key="1">
    <citation type="submission" date="2016-06" db="EMBL/GenBank/DDBJ databases">
        <authorList>
            <person name="Varghese N."/>
            <person name="Submissions Spin"/>
        </authorList>
    </citation>
    <scope>NUCLEOTIDE SEQUENCE [LARGE SCALE GENOMIC DNA]</scope>
    <source>
        <strain evidence="2">DSM 44100</strain>
    </source>
</reference>
<dbReference type="STRING" id="121616.GA0070216_101665"/>
<accession>A0A1C4UQ72</accession>
<dbReference type="Proteomes" id="UP000198797">
    <property type="component" value="Unassembled WGS sequence"/>
</dbReference>
<dbReference type="AlphaFoldDB" id="A0A1C4UQ72"/>
<gene>
    <name evidence="1" type="ORF">GA0070216_101665</name>
</gene>
<dbReference type="PROSITE" id="PS51318">
    <property type="entry name" value="TAT"/>
    <property type="match status" value="1"/>
</dbReference>
<name>A0A1C4UQ72_9ACTN</name>
<dbReference type="EMBL" id="FMCU01000001">
    <property type="protein sequence ID" value="SCE73784.1"/>
    <property type="molecule type" value="Genomic_DNA"/>
</dbReference>
<keyword evidence="2" id="KW-1185">Reference proteome</keyword>
<evidence type="ECO:0000313" key="2">
    <source>
        <dbReference type="Proteomes" id="UP000198797"/>
    </source>
</evidence>
<protein>
    <submittedName>
        <fullName evidence="1">Uncharacterized protein</fullName>
    </submittedName>
</protein>
<proteinExistence type="predicted"/>